<comment type="caution">
    <text evidence="6">The sequence shown here is derived from an EMBL/GenBank/DDBJ whole genome shotgun (WGS) entry which is preliminary data.</text>
</comment>
<dbReference type="PROSITE" id="PS51635">
    <property type="entry name" value="PNPLA"/>
    <property type="match status" value="1"/>
</dbReference>
<sequence>MKSLLLALGLPALLAGQGATPPHPGSIQKEETPAPRRIDVVVQPADMVFRFTPRVSIPGMPRVALALSGGGARGLAHIGVLQQLEDVGYPLDSVTGTSAGAMVGALYASGFSGHEIEDLFSRLDLTRAFLEPLWRNPGETLGEQEDRNDTFLSIERHDGHITLAQGLRSGVEVQHTLQGLLARGAYFSGGDFNKLQRPLRVLATNLETGQGRVFGSGDLVEAVRASMSIPGGFRPVVIEGQQYVDGALVENLPVQTAKEAFHPDLVIAVDISAPLENRPATSILSVAARSLDLVVERRQWESRAAADFLIRPDIHDVPFLEYGSQAANLVRQGREAFEARRDAMNALLRSRLSDERLDVTRVAFESPGGLSPALAGLLEETLKSNGVGIRVQDVQILLQQVLVHGLAREAFATVDPDRALTIHLRAYPAIQAVDIEAPEGWRKAVESAVAESIHLGEPFNPQVFGRMMGHLVYRFLMDGGPLVDARGSAFDAQTGRLRICIKEPLVTRVEARLAPGSTVDGAHLMRLLGQLKDRPFRPVELQQRVALAEHRLHLAELRYQIRPDGQEGTAITLIPVPQQRERMDISLGYETTLGGQVGLAYRALNLGFKGTEAELSAARNRLQEEAGLALRSPFGFSPGAGIEAVANYWEQRLEVALPWKAPELPGNGMDARISASDLMVKTYFRFSNLGTGKASLDLGRRDSAFRESGQRLTQSQDAAFLSGEWDNFDRYTLPRDGLLLRARFGMGRTHATGELAGGTFQQSYFRARGVKPLGEFFGADLDLEWGQGHRLPLDRWWVLGGPSFVIGSQAVGFMAPNFAALRFGLPLRLYMGLGLTVEVAPRFDVAWVSQDASALMKSEVSPRAEGMGLMLRTTLSNFYVEASYGFLRLRTPQDSGRAVGSFNILIGTQPFDLWKRH</sequence>
<keyword evidence="1 4" id="KW-0378">Hydrolase</keyword>
<dbReference type="Gene3D" id="3.40.1090.10">
    <property type="entry name" value="Cytosolic phospholipase A2 catalytic domain"/>
    <property type="match status" value="2"/>
</dbReference>
<protein>
    <recommendedName>
        <fullName evidence="5">PNPLA domain-containing protein</fullName>
    </recommendedName>
</protein>
<evidence type="ECO:0000259" key="5">
    <source>
        <dbReference type="PROSITE" id="PS51635"/>
    </source>
</evidence>
<evidence type="ECO:0000313" key="7">
    <source>
        <dbReference type="Proteomes" id="UP001165069"/>
    </source>
</evidence>
<dbReference type="PANTHER" id="PTHR14226:SF29">
    <property type="entry name" value="NEUROPATHY TARGET ESTERASE SWS"/>
    <property type="match status" value="1"/>
</dbReference>
<dbReference type="Gene3D" id="2.40.160.50">
    <property type="entry name" value="membrane protein fhac: a member of the omp85/tpsb transporter family"/>
    <property type="match status" value="1"/>
</dbReference>
<dbReference type="CDD" id="cd07205">
    <property type="entry name" value="Pat_PNPLA6_PNPLA7_NTE1_like"/>
    <property type="match status" value="1"/>
</dbReference>
<feature type="active site" description="Proton acceptor" evidence="4">
    <location>
        <position position="245"/>
    </location>
</feature>
<evidence type="ECO:0000256" key="2">
    <source>
        <dbReference type="ARBA" id="ARBA00022963"/>
    </source>
</evidence>
<dbReference type="EMBL" id="BSDE01000003">
    <property type="protein sequence ID" value="GLH73353.1"/>
    <property type="molecule type" value="Genomic_DNA"/>
</dbReference>
<dbReference type="Proteomes" id="UP001165069">
    <property type="component" value="Unassembled WGS sequence"/>
</dbReference>
<proteinExistence type="predicted"/>
<dbReference type="PANTHER" id="PTHR14226">
    <property type="entry name" value="NEUROPATHY TARGET ESTERASE/SWISS CHEESE D.MELANOGASTER"/>
    <property type="match status" value="1"/>
</dbReference>
<feature type="short sequence motif" description="GXGXXG" evidence="4">
    <location>
        <begin position="69"/>
        <end position="74"/>
    </location>
</feature>
<keyword evidence="2 4" id="KW-0442">Lipid degradation</keyword>
<accession>A0ABQ5QFL7</accession>
<dbReference type="InterPro" id="IPR016035">
    <property type="entry name" value="Acyl_Trfase/lysoPLipase"/>
</dbReference>
<reference evidence="6 7" key="1">
    <citation type="journal article" date="2023" name="Antonie Van Leeuwenhoek">
        <title>Mesoterricola silvestris gen. nov., sp. nov., Mesoterricola sediminis sp. nov., Geothrix oryzae sp. nov., Geothrix edaphica sp. nov., Geothrix rubra sp. nov., and Geothrix limicola sp. nov., six novel members of Acidobacteriota isolated from soils.</title>
        <authorList>
            <person name="Itoh H."/>
            <person name="Sugisawa Y."/>
            <person name="Mise K."/>
            <person name="Xu Z."/>
            <person name="Kuniyasu M."/>
            <person name="Ushijima N."/>
            <person name="Kawano K."/>
            <person name="Kobayashi E."/>
            <person name="Shiratori Y."/>
            <person name="Masuda Y."/>
            <person name="Senoo K."/>
        </authorList>
    </citation>
    <scope>NUCLEOTIDE SEQUENCE [LARGE SCALE GENOMIC DNA]</scope>
    <source>
        <strain evidence="6 7">Red804</strain>
    </source>
</reference>
<evidence type="ECO:0000313" key="6">
    <source>
        <dbReference type="EMBL" id="GLH73353.1"/>
    </source>
</evidence>
<dbReference type="InterPro" id="IPR050301">
    <property type="entry name" value="NTE"/>
</dbReference>
<keyword evidence="3 4" id="KW-0443">Lipid metabolism</keyword>
<dbReference type="InterPro" id="IPR002641">
    <property type="entry name" value="PNPLA_dom"/>
</dbReference>
<name>A0ABQ5QFL7_9BACT</name>
<evidence type="ECO:0000256" key="1">
    <source>
        <dbReference type="ARBA" id="ARBA00022801"/>
    </source>
</evidence>
<evidence type="ECO:0000256" key="3">
    <source>
        <dbReference type="ARBA" id="ARBA00023098"/>
    </source>
</evidence>
<gene>
    <name evidence="6" type="ORF">GETHLI_18550</name>
</gene>
<keyword evidence="7" id="KW-1185">Reference proteome</keyword>
<organism evidence="6 7">
    <name type="scientific">Geothrix limicola</name>
    <dbReference type="NCBI Taxonomy" id="2927978"/>
    <lineage>
        <taxon>Bacteria</taxon>
        <taxon>Pseudomonadati</taxon>
        <taxon>Acidobacteriota</taxon>
        <taxon>Holophagae</taxon>
        <taxon>Holophagales</taxon>
        <taxon>Holophagaceae</taxon>
        <taxon>Geothrix</taxon>
    </lineage>
</organism>
<feature type="domain" description="PNPLA" evidence="5">
    <location>
        <begin position="65"/>
        <end position="258"/>
    </location>
</feature>
<dbReference type="RefSeq" id="WP_285574323.1">
    <property type="nucleotide sequence ID" value="NZ_BSDE01000003.1"/>
</dbReference>
<dbReference type="SUPFAM" id="SSF52151">
    <property type="entry name" value="FabD/lysophospholipase-like"/>
    <property type="match status" value="1"/>
</dbReference>
<dbReference type="Pfam" id="PF01734">
    <property type="entry name" value="Patatin"/>
    <property type="match status" value="1"/>
</dbReference>
<feature type="short sequence motif" description="DGA/G" evidence="4">
    <location>
        <begin position="245"/>
        <end position="247"/>
    </location>
</feature>
<evidence type="ECO:0000256" key="4">
    <source>
        <dbReference type="PROSITE-ProRule" id="PRU01161"/>
    </source>
</evidence>
<feature type="active site" description="Nucleophile" evidence="4">
    <location>
        <position position="98"/>
    </location>
</feature>
<feature type="short sequence motif" description="GXSXG" evidence="4">
    <location>
        <begin position="96"/>
        <end position="100"/>
    </location>
</feature>